<dbReference type="SMART" id="SM00304">
    <property type="entry name" value="HAMP"/>
    <property type="match status" value="1"/>
</dbReference>
<dbReference type="Proteomes" id="UP000240317">
    <property type="component" value="Unassembled WGS sequence"/>
</dbReference>
<dbReference type="SMART" id="SM00388">
    <property type="entry name" value="HisKA"/>
    <property type="match status" value="1"/>
</dbReference>
<keyword evidence="6 11" id="KW-0418">Kinase</keyword>
<evidence type="ECO:0000259" key="10">
    <source>
        <dbReference type="PROSITE" id="PS50885"/>
    </source>
</evidence>
<dbReference type="Pfam" id="PF00512">
    <property type="entry name" value="HisKA"/>
    <property type="match status" value="1"/>
</dbReference>
<dbReference type="PANTHER" id="PTHR43711:SF1">
    <property type="entry name" value="HISTIDINE KINASE 1"/>
    <property type="match status" value="1"/>
</dbReference>
<dbReference type="SUPFAM" id="SSF158472">
    <property type="entry name" value="HAMP domain-like"/>
    <property type="match status" value="1"/>
</dbReference>
<dbReference type="EMBL" id="PYSV01000021">
    <property type="protein sequence ID" value="PTA66700.1"/>
    <property type="molecule type" value="Genomic_DNA"/>
</dbReference>
<dbReference type="PRINTS" id="PR00344">
    <property type="entry name" value="BCTRLSENSOR"/>
</dbReference>
<sequence>MRLFPRLLLNHLAVMAVLSVVLLVAAELAAHPFIQHHVNEMVQLLGDAGAAMRGDLNEGMRATLTRALFSALPPALLVAAVTAWVAARRVTASVRTLQAGSAALARGEYRRRLPEGGQDELAELAHSFNTMASTLASVEQSRVELIGNVAHELRAPVAAVRGYVEAAQDGVMAHDQALSAIQRELAGLERLAGDLSLVSRVEAGQVELTLQDVLVAALLAQVQDRYALAFEDKGVTLQVDAGRAGLQVRADPARSAQILANLLSNALRHTAPGGAVRVGAQDAGGGVRLVVQDTGTGIAPEHLHRVFERFFRADAARTRGEGCGVGLTVARGLTRAMGGELSVTSTPGVGSVFQVELPASRDRLDPPAFTET</sequence>
<dbReference type="SMART" id="SM00387">
    <property type="entry name" value="HATPase_c"/>
    <property type="match status" value="1"/>
</dbReference>
<dbReference type="Gene3D" id="1.10.287.130">
    <property type="match status" value="1"/>
</dbReference>
<dbReference type="AlphaFoldDB" id="A0A2T3W478"/>
<dbReference type="SUPFAM" id="SSF47384">
    <property type="entry name" value="Homodimeric domain of signal transducing histidine kinase"/>
    <property type="match status" value="1"/>
</dbReference>
<dbReference type="InterPro" id="IPR005467">
    <property type="entry name" value="His_kinase_dom"/>
</dbReference>
<evidence type="ECO:0000256" key="8">
    <source>
        <dbReference type="SAM" id="Phobius"/>
    </source>
</evidence>
<organism evidence="11 12">
    <name type="scientific">Deinococcus arcticus</name>
    <dbReference type="NCBI Taxonomy" id="2136176"/>
    <lineage>
        <taxon>Bacteria</taxon>
        <taxon>Thermotogati</taxon>
        <taxon>Deinococcota</taxon>
        <taxon>Deinococci</taxon>
        <taxon>Deinococcales</taxon>
        <taxon>Deinococcaceae</taxon>
        <taxon>Deinococcus</taxon>
    </lineage>
</organism>
<dbReference type="CDD" id="cd00082">
    <property type="entry name" value="HisKA"/>
    <property type="match status" value="1"/>
</dbReference>
<comment type="catalytic activity">
    <reaction evidence="1">
        <text>ATP + protein L-histidine = ADP + protein N-phospho-L-histidine.</text>
        <dbReference type="EC" id="2.7.13.3"/>
    </reaction>
</comment>
<feature type="domain" description="HAMP" evidence="10">
    <location>
        <begin position="88"/>
        <end position="140"/>
    </location>
</feature>
<evidence type="ECO:0000313" key="11">
    <source>
        <dbReference type="EMBL" id="PTA66700.1"/>
    </source>
</evidence>
<dbReference type="InterPro" id="IPR036097">
    <property type="entry name" value="HisK_dim/P_sf"/>
</dbReference>
<name>A0A2T3W478_9DEIO</name>
<evidence type="ECO:0000256" key="6">
    <source>
        <dbReference type="ARBA" id="ARBA00022777"/>
    </source>
</evidence>
<dbReference type="OrthoDB" id="59230at2"/>
<dbReference type="CDD" id="cd06225">
    <property type="entry name" value="HAMP"/>
    <property type="match status" value="1"/>
</dbReference>
<keyword evidence="4" id="KW-0597">Phosphoprotein</keyword>
<keyword evidence="8" id="KW-0472">Membrane</keyword>
<reference evidence="11 12" key="1">
    <citation type="submission" date="2018-03" db="EMBL/GenBank/DDBJ databases">
        <title>Draft genome of Deinococcus sp. OD32.</title>
        <authorList>
            <person name="Wang X.-P."/>
            <person name="Du Z.-J."/>
        </authorList>
    </citation>
    <scope>NUCLEOTIDE SEQUENCE [LARGE SCALE GENOMIC DNA]</scope>
    <source>
        <strain evidence="11 12">OD32</strain>
    </source>
</reference>
<keyword evidence="8" id="KW-0812">Transmembrane</keyword>
<feature type="transmembrane region" description="Helical" evidence="8">
    <location>
        <begin position="67"/>
        <end position="87"/>
    </location>
</feature>
<dbReference type="EC" id="2.7.13.3" evidence="3"/>
<feature type="transmembrane region" description="Helical" evidence="8">
    <location>
        <begin position="12"/>
        <end position="34"/>
    </location>
</feature>
<evidence type="ECO:0000313" key="12">
    <source>
        <dbReference type="Proteomes" id="UP000240317"/>
    </source>
</evidence>
<dbReference type="InterPro" id="IPR003661">
    <property type="entry name" value="HisK_dim/P_dom"/>
</dbReference>
<evidence type="ECO:0000256" key="3">
    <source>
        <dbReference type="ARBA" id="ARBA00012438"/>
    </source>
</evidence>
<dbReference type="PROSITE" id="PS50885">
    <property type="entry name" value="HAMP"/>
    <property type="match status" value="1"/>
</dbReference>
<protein>
    <recommendedName>
        <fullName evidence="3">histidine kinase</fullName>
        <ecNumber evidence="3">2.7.13.3</ecNumber>
    </recommendedName>
</protein>
<evidence type="ECO:0000256" key="4">
    <source>
        <dbReference type="ARBA" id="ARBA00022553"/>
    </source>
</evidence>
<gene>
    <name evidence="11" type="ORF">C8263_16375</name>
</gene>
<dbReference type="Gene3D" id="3.30.565.10">
    <property type="entry name" value="Histidine kinase-like ATPase, C-terminal domain"/>
    <property type="match status" value="1"/>
</dbReference>
<evidence type="ECO:0000256" key="7">
    <source>
        <dbReference type="ARBA" id="ARBA00023012"/>
    </source>
</evidence>
<accession>A0A2T3W478</accession>
<dbReference type="GO" id="GO:0016020">
    <property type="term" value="C:membrane"/>
    <property type="evidence" value="ECO:0007669"/>
    <property type="project" value="UniProtKB-SubCell"/>
</dbReference>
<feature type="domain" description="Histidine kinase" evidence="9">
    <location>
        <begin position="148"/>
        <end position="361"/>
    </location>
</feature>
<comment type="caution">
    <text evidence="11">The sequence shown here is derived from an EMBL/GenBank/DDBJ whole genome shotgun (WGS) entry which is preliminary data.</text>
</comment>
<dbReference type="InterPro" id="IPR003660">
    <property type="entry name" value="HAMP_dom"/>
</dbReference>
<evidence type="ECO:0000256" key="1">
    <source>
        <dbReference type="ARBA" id="ARBA00000085"/>
    </source>
</evidence>
<dbReference type="SUPFAM" id="SSF55874">
    <property type="entry name" value="ATPase domain of HSP90 chaperone/DNA topoisomerase II/histidine kinase"/>
    <property type="match status" value="1"/>
</dbReference>
<keyword evidence="12" id="KW-1185">Reference proteome</keyword>
<dbReference type="InterPro" id="IPR004358">
    <property type="entry name" value="Sig_transdc_His_kin-like_C"/>
</dbReference>
<dbReference type="PROSITE" id="PS50109">
    <property type="entry name" value="HIS_KIN"/>
    <property type="match status" value="1"/>
</dbReference>
<dbReference type="GO" id="GO:0000155">
    <property type="term" value="F:phosphorelay sensor kinase activity"/>
    <property type="evidence" value="ECO:0007669"/>
    <property type="project" value="InterPro"/>
</dbReference>
<dbReference type="InterPro" id="IPR003594">
    <property type="entry name" value="HATPase_dom"/>
</dbReference>
<evidence type="ECO:0000256" key="5">
    <source>
        <dbReference type="ARBA" id="ARBA00022679"/>
    </source>
</evidence>
<dbReference type="RefSeq" id="WP_107139217.1">
    <property type="nucleotide sequence ID" value="NZ_PYSV01000021.1"/>
</dbReference>
<evidence type="ECO:0000256" key="2">
    <source>
        <dbReference type="ARBA" id="ARBA00004370"/>
    </source>
</evidence>
<dbReference type="Pfam" id="PF00672">
    <property type="entry name" value="HAMP"/>
    <property type="match status" value="1"/>
</dbReference>
<dbReference type="PANTHER" id="PTHR43711">
    <property type="entry name" value="TWO-COMPONENT HISTIDINE KINASE"/>
    <property type="match status" value="1"/>
</dbReference>
<dbReference type="InterPro" id="IPR050736">
    <property type="entry name" value="Sensor_HK_Regulatory"/>
</dbReference>
<proteinExistence type="predicted"/>
<dbReference type="Pfam" id="PF02518">
    <property type="entry name" value="HATPase_c"/>
    <property type="match status" value="1"/>
</dbReference>
<dbReference type="InterPro" id="IPR036890">
    <property type="entry name" value="HATPase_C_sf"/>
</dbReference>
<dbReference type="FunFam" id="3.30.565.10:FF:000006">
    <property type="entry name" value="Sensor histidine kinase WalK"/>
    <property type="match status" value="1"/>
</dbReference>
<keyword evidence="8" id="KW-1133">Transmembrane helix</keyword>
<comment type="subcellular location">
    <subcellularLocation>
        <location evidence="2">Membrane</location>
    </subcellularLocation>
</comment>
<keyword evidence="5" id="KW-0808">Transferase</keyword>
<evidence type="ECO:0000259" key="9">
    <source>
        <dbReference type="PROSITE" id="PS50109"/>
    </source>
</evidence>
<keyword evidence="7" id="KW-0902">Two-component regulatory system</keyword>
<dbReference type="Gene3D" id="6.10.340.10">
    <property type="match status" value="1"/>
</dbReference>